<evidence type="ECO:0000313" key="4">
    <source>
        <dbReference type="Proteomes" id="UP000008810"/>
    </source>
</evidence>
<dbReference type="AlphaFoldDB" id="A0A2K2DUN2"/>
<evidence type="ECO:0000256" key="1">
    <source>
        <dbReference type="SAM" id="MobiDB-lite"/>
    </source>
</evidence>
<reference evidence="2" key="2">
    <citation type="submission" date="2017-06" db="EMBL/GenBank/DDBJ databases">
        <title>WGS assembly of Brachypodium distachyon.</title>
        <authorList>
            <consortium name="The International Brachypodium Initiative"/>
            <person name="Lucas S."/>
            <person name="Harmon-Smith M."/>
            <person name="Lail K."/>
            <person name="Tice H."/>
            <person name="Grimwood J."/>
            <person name="Bruce D."/>
            <person name="Barry K."/>
            <person name="Shu S."/>
            <person name="Lindquist E."/>
            <person name="Wang M."/>
            <person name="Pitluck S."/>
            <person name="Vogel J.P."/>
            <person name="Garvin D.F."/>
            <person name="Mockler T.C."/>
            <person name="Schmutz J."/>
            <person name="Rokhsar D."/>
            <person name="Bevan M.W."/>
        </authorList>
    </citation>
    <scope>NUCLEOTIDE SEQUENCE</scope>
    <source>
        <strain evidence="2">Bd21</strain>
    </source>
</reference>
<feature type="region of interest" description="Disordered" evidence="1">
    <location>
        <begin position="68"/>
        <end position="110"/>
    </location>
</feature>
<dbReference type="EMBL" id="CM000880">
    <property type="protein sequence ID" value="PNT77984.1"/>
    <property type="molecule type" value="Genomic_DNA"/>
</dbReference>
<organism evidence="2">
    <name type="scientific">Brachypodium distachyon</name>
    <name type="common">Purple false brome</name>
    <name type="synonym">Trachynia distachya</name>
    <dbReference type="NCBI Taxonomy" id="15368"/>
    <lineage>
        <taxon>Eukaryota</taxon>
        <taxon>Viridiplantae</taxon>
        <taxon>Streptophyta</taxon>
        <taxon>Embryophyta</taxon>
        <taxon>Tracheophyta</taxon>
        <taxon>Spermatophyta</taxon>
        <taxon>Magnoliopsida</taxon>
        <taxon>Liliopsida</taxon>
        <taxon>Poales</taxon>
        <taxon>Poaceae</taxon>
        <taxon>BOP clade</taxon>
        <taxon>Pooideae</taxon>
        <taxon>Stipodae</taxon>
        <taxon>Brachypodieae</taxon>
        <taxon>Brachypodium</taxon>
    </lineage>
</organism>
<sequence>SPSLPPSRRHPHLLSHLIPEPPPTLFSYLSLLLLASLPLPSTPACAPPFLRRAAPLLSLPLSRGGAAAAARGVSSSKRGRIRPPSAPQRPDPASPAVSRGAQPPVERGSDDLDAAAGQQIFAAVATRPVLPSTSSGRTGSSRLCPLCVCAYGKPAFCDFFL</sequence>
<reference evidence="3" key="3">
    <citation type="submission" date="2018-08" db="UniProtKB">
        <authorList>
            <consortium name="EnsemblPlants"/>
        </authorList>
    </citation>
    <scope>IDENTIFICATION</scope>
    <source>
        <strain evidence="3">cv. Bd21</strain>
    </source>
</reference>
<proteinExistence type="predicted"/>
<protein>
    <submittedName>
        <fullName evidence="2 3">Uncharacterized protein</fullName>
    </submittedName>
</protein>
<evidence type="ECO:0000313" key="2">
    <source>
        <dbReference type="EMBL" id="PNT77984.1"/>
    </source>
</evidence>
<keyword evidence="4" id="KW-1185">Reference proteome</keyword>
<dbReference type="Gramene" id="PNT77984">
    <property type="protein sequence ID" value="PNT77984"/>
    <property type="gene ID" value="BRADI_1g71635v3"/>
</dbReference>
<accession>A0A2K2DUN2</accession>
<gene>
    <name evidence="2" type="ORF">BRADI_1g71635v3</name>
</gene>
<reference evidence="2 3" key="1">
    <citation type="journal article" date="2010" name="Nature">
        <title>Genome sequencing and analysis of the model grass Brachypodium distachyon.</title>
        <authorList>
            <consortium name="International Brachypodium Initiative"/>
        </authorList>
    </citation>
    <scope>NUCLEOTIDE SEQUENCE [LARGE SCALE GENOMIC DNA]</scope>
    <source>
        <strain evidence="2 3">Bd21</strain>
    </source>
</reference>
<dbReference type="Proteomes" id="UP000008810">
    <property type="component" value="Chromosome 1"/>
</dbReference>
<dbReference type="InParanoid" id="A0A2K2DUN2"/>
<name>A0A2K2DUN2_BRADI</name>
<feature type="compositionally biased region" description="Pro residues" evidence="1">
    <location>
        <begin position="84"/>
        <end position="93"/>
    </location>
</feature>
<dbReference type="EnsemblPlants" id="PNT77984">
    <property type="protein sequence ID" value="PNT77984"/>
    <property type="gene ID" value="BRADI_1g71635v3"/>
</dbReference>
<evidence type="ECO:0000313" key="3">
    <source>
        <dbReference type="EnsemblPlants" id="PNT77984"/>
    </source>
</evidence>
<feature type="non-terminal residue" evidence="2">
    <location>
        <position position="1"/>
    </location>
</feature>